<dbReference type="GO" id="GO:0005742">
    <property type="term" value="C:mitochondrial outer membrane translocase complex"/>
    <property type="evidence" value="ECO:0007669"/>
    <property type="project" value="InterPro"/>
</dbReference>
<evidence type="ECO:0008006" key="3">
    <source>
        <dbReference type="Google" id="ProtNLM"/>
    </source>
</evidence>
<dbReference type="PANTHER" id="PTHR37251">
    <property type="entry name" value="MITOCHONDRIAL IMPORT RECEPTOR SUBUNIT TOM5 HOMOLOG"/>
    <property type="match status" value="1"/>
</dbReference>
<dbReference type="Proteomes" id="UP000236630">
    <property type="component" value="Unassembled WGS sequence"/>
</dbReference>
<comment type="caution">
    <text evidence="1">The sequence shown here is derived from an EMBL/GenBank/DDBJ whole genome shotgun (WGS) entry which is preliminary data.</text>
</comment>
<dbReference type="STRING" id="55188.A0A2H5QBD8"/>
<proteinExistence type="predicted"/>
<evidence type="ECO:0000313" key="2">
    <source>
        <dbReference type="Proteomes" id="UP000236630"/>
    </source>
</evidence>
<dbReference type="EMBL" id="BDQV01000274">
    <property type="protein sequence ID" value="GAY61555.1"/>
    <property type="molecule type" value="Genomic_DNA"/>
</dbReference>
<reference evidence="1 2" key="1">
    <citation type="journal article" date="2017" name="Front. Genet.">
        <title>Draft sequencing of the heterozygous diploid genome of Satsuma (Citrus unshiu Marc.) using a hybrid assembly approach.</title>
        <authorList>
            <person name="Shimizu T."/>
            <person name="Tanizawa Y."/>
            <person name="Mochizuki T."/>
            <person name="Nagasaki H."/>
            <person name="Yoshioka T."/>
            <person name="Toyoda A."/>
            <person name="Fujiyama A."/>
            <person name="Kaminuma E."/>
            <person name="Nakamura Y."/>
        </authorList>
    </citation>
    <scope>NUCLEOTIDE SEQUENCE [LARGE SCALE GENOMIC DNA]</scope>
    <source>
        <strain evidence="2">cv. Miyagawa wase</strain>
    </source>
</reference>
<dbReference type="InterPro" id="IPR034553">
    <property type="entry name" value="TOM5_viridi"/>
</dbReference>
<sequence length="64" mass="7320">MADSVVSLEKVKAFWHSQVHDEEKWALNAKLLRAGGLFAASIFLMRSYVYNINIIWEYATGDNT</sequence>
<name>A0A2H5QBD8_CITUN</name>
<gene>
    <name evidence="1" type="ORF">CUMW_210860</name>
</gene>
<dbReference type="PANTHER" id="PTHR37251:SF1">
    <property type="entry name" value="MITOCHONDRIAL IMPORT RECEPTOR SUBUNIT TOM5 HOMOLOG"/>
    <property type="match status" value="1"/>
</dbReference>
<keyword evidence="2" id="KW-1185">Reference proteome</keyword>
<dbReference type="AlphaFoldDB" id="A0A2H5QBD8"/>
<accession>A0A2H5QBD8</accession>
<organism evidence="1 2">
    <name type="scientific">Citrus unshiu</name>
    <name type="common">Satsuma mandarin</name>
    <name type="synonym">Citrus nobilis var. unshiu</name>
    <dbReference type="NCBI Taxonomy" id="55188"/>
    <lineage>
        <taxon>Eukaryota</taxon>
        <taxon>Viridiplantae</taxon>
        <taxon>Streptophyta</taxon>
        <taxon>Embryophyta</taxon>
        <taxon>Tracheophyta</taxon>
        <taxon>Spermatophyta</taxon>
        <taxon>Magnoliopsida</taxon>
        <taxon>eudicotyledons</taxon>
        <taxon>Gunneridae</taxon>
        <taxon>Pentapetalae</taxon>
        <taxon>rosids</taxon>
        <taxon>malvids</taxon>
        <taxon>Sapindales</taxon>
        <taxon>Rutaceae</taxon>
        <taxon>Aurantioideae</taxon>
        <taxon>Citrus</taxon>
    </lineage>
</organism>
<protein>
    <recommendedName>
        <fullName evidence="3">Mitochondrial import receptor subunit TOM5 homolog</fullName>
    </recommendedName>
</protein>
<evidence type="ECO:0000313" key="1">
    <source>
        <dbReference type="EMBL" id="GAY61555.1"/>
    </source>
</evidence>